<dbReference type="InterPro" id="IPR012945">
    <property type="entry name" value="Tubulin-bd_cofactor_C_dom"/>
</dbReference>
<keyword evidence="4" id="KW-1185">Reference proteome</keyword>
<proteinExistence type="inferred from homology"/>
<accession>A0A086J3Q3</accession>
<dbReference type="InterPro" id="IPR016098">
    <property type="entry name" value="CAP/MinC_C"/>
</dbReference>
<comment type="similarity">
    <text evidence="1">Belongs to the TBCC family.</text>
</comment>
<evidence type="ECO:0000313" key="3">
    <source>
        <dbReference type="EMBL" id="KFG26771.1"/>
    </source>
</evidence>
<evidence type="ECO:0000313" key="4">
    <source>
        <dbReference type="Proteomes" id="UP000054524"/>
    </source>
</evidence>
<dbReference type="GeneID" id="77675900"/>
<organism evidence="3 4">
    <name type="scientific">Nematocida ausubeli (strain ATCC PRA-371 / ERTm2)</name>
    <name type="common">Nematode killer fungus</name>
    <dbReference type="NCBI Taxonomy" id="1913371"/>
    <lineage>
        <taxon>Eukaryota</taxon>
        <taxon>Fungi</taxon>
        <taxon>Fungi incertae sedis</taxon>
        <taxon>Microsporidia</taxon>
        <taxon>Nematocida</taxon>
    </lineage>
</organism>
<feature type="domain" description="C-CAP/cofactor C-like" evidence="2">
    <location>
        <begin position="45"/>
        <end position="177"/>
    </location>
</feature>
<dbReference type="Gene3D" id="2.160.20.70">
    <property type="match status" value="1"/>
</dbReference>
<dbReference type="InterPro" id="IPR017901">
    <property type="entry name" value="C-CAP_CF_C-like"/>
</dbReference>
<gene>
    <name evidence="3" type="ORF">NESG_00927</name>
</gene>
<dbReference type="RefSeq" id="XP_052905326.1">
    <property type="nucleotide sequence ID" value="XM_053048566.1"/>
</dbReference>
<dbReference type="HOGENOM" id="CLU_1518292_0_0_1"/>
<evidence type="ECO:0000256" key="1">
    <source>
        <dbReference type="ARBA" id="ARBA00008848"/>
    </source>
</evidence>
<reference evidence="3 4" key="1">
    <citation type="journal article" date="2014" name="Genome Announc.">
        <title>Genome Sequence of the Microsporidian Species Nematocida sp1 Strain ERTm6 (ATCC PRA-372).</title>
        <authorList>
            <person name="Bakowski M.A."/>
            <person name="Priest M."/>
            <person name="Young S."/>
            <person name="Cuomo C.A."/>
            <person name="Troemel E.R."/>
        </authorList>
    </citation>
    <scope>NUCLEOTIDE SEQUENCE [LARGE SCALE GENOMIC DNA]</scope>
    <source>
        <strain evidence="3 4">ERTm6</strain>
    </source>
</reference>
<protein>
    <recommendedName>
        <fullName evidence="2">C-CAP/cofactor C-like domain-containing protein</fullName>
    </recommendedName>
</protein>
<dbReference type="EMBL" id="AKIJ01000002">
    <property type="protein sequence ID" value="KFG26771.1"/>
    <property type="molecule type" value="Genomic_DNA"/>
</dbReference>
<name>A0A086J3Q3_NEMA1</name>
<evidence type="ECO:0000259" key="2">
    <source>
        <dbReference type="PROSITE" id="PS51329"/>
    </source>
</evidence>
<comment type="caution">
    <text evidence="3">The sequence shown here is derived from an EMBL/GenBank/DDBJ whole genome shotgun (WGS) entry which is preliminary data.</text>
</comment>
<dbReference type="Proteomes" id="UP000054524">
    <property type="component" value="Unassembled WGS sequence"/>
</dbReference>
<dbReference type="AlphaFoldDB" id="A0A086J3Q3"/>
<dbReference type="PROSITE" id="PS51329">
    <property type="entry name" value="C_CAP_COFACTOR_C"/>
    <property type="match status" value="1"/>
</dbReference>
<dbReference type="Pfam" id="PF07986">
    <property type="entry name" value="TBCC"/>
    <property type="match status" value="1"/>
</dbReference>
<sequence length="177" mass="20190">MADPLEGLLAAYRELEVAKSNYERGMIKEKIRGLEAALKENPIGPVQKEQRVSKVIAIEDTQRTIDSVFLLKDTSERELKVEEEYDTARIENITRCNIHIRTAHSAHISHAKDSVLYITAQQIRVYSCSNLTIYAYTATGVFIEDSVEIRVCEYTPDTRPSYENRPIVYSFNAESTI</sequence>